<feature type="region of interest" description="Disordered" evidence="1">
    <location>
        <begin position="724"/>
        <end position="795"/>
    </location>
</feature>
<reference evidence="5" key="1">
    <citation type="submission" date="2024-04" db="EMBL/GenBank/DDBJ databases">
        <title>Salinicola lusitanus LLJ914,a marine bacterium isolated from the Okinawa Trough.</title>
        <authorList>
            <person name="Li J."/>
        </authorList>
    </citation>
    <scope>NUCLEOTIDE SEQUENCE [LARGE SCALE GENOMIC DNA]</scope>
</reference>
<proteinExistence type="predicted"/>
<dbReference type="InterPro" id="IPR032631">
    <property type="entry name" value="P-type_ATPase_N"/>
</dbReference>
<keyword evidence="5" id="KW-1185">Reference proteome</keyword>
<evidence type="ECO:0000313" key="5">
    <source>
        <dbReference type="Proteomes" id="UP001460270"/>
    </source>
</evidence>
<dbReference type="Pfam" id="PF16209">
    <property type="entry name" value="PhoLip_ATPase_N"/>
    <property type="match status" value="1"/>
</dbReference>
<feature type="compositionally biased region" description="Polar residues" evidence="1">
    <location>
        <begin position="378"/>
        <end position="391"/>
    </location>
</feature>
<dbReference type="SUPFAM" id="SSF81653">
    <property type="entry name" value="Calcium ATPase, transduction domain A"/>
    <property type="match status" value="1"/>
</dbReference>
<dbReference type="GO" id="GO:0005802">
    <property type="term" value="C:trans-Golgi network"/>
    <property type="evidence" value="ECO:0007669"/>
    <property type="project" value="TreeGrafter"/>
</dbReference>
<feature type="transmembrane region" description="Helical" evidence="2">
    <location>
        <begin position="278"/>
        <end position="301"/>
    </location>
</feature>
<evidence type="ECO:0000259" key="3">
    <source>
        <dbReference type="Pfam" id="PF16209"/>
    </source>
</evidence>
<feature type="compositionally biased region" description="Low complexity" evidence="1">
    <location>
        <begin position="775"/>
        <end position="787"/>
    </location>
</feature>
<dbReference type="InterPro" id="IPR023298">
    <property type="entry name" value="ATPase_P-typ_TM_dom_sf"/>
</dbReference>
<feature type="transmembrane region" description="Helical" evidence="2">
    <location>
        <begin position="321"/>
        <end position="346"/>
    </location>
</feature>
<dbReference type="GO" id="GO:0005886">
    <property type="term" value="C:plasma membrane"/>
    <property type="evidence" value="ECO:0007669"/>
    <property type="project" value="TreeGrafter"/>
</dbReference>
<dbReference type="GO" id="GO:0007030">
    <property type="term" value="P:Golgi organization"/>
    <property type="evidence" value="ECO:0007669"/>
    <property type="project" value="TreeGrafter"/>
</dbReference>
<evidence type="ECO:0000313" key="4">
    <source>
        <dbReference type="EMBL" id="KAK7896410.1"/>
    </source>
</evidence>
<organism evidence="4 5">
    <name type="scientific">Mugilogobius chulae</name>
    <name type="common">yellowstripe goby</name>
    <dbReference type="NCBI Taxonomy" id="88201"/>
    <lineage>
        <taxon>Eukaryota</taxon>
        <taxon>Metazoa</taxon>
        <taxon>Chordata</taxon>
        <taxon>Craniata</taxon>
        <taxon>Vertebrata</taxon>
        <taxon>Euteleostomi</taxon>
        <taxon>Actinopterygii</taxon>
        <taxon>Neopterygii</taxon>
        <taxon>Teleostei</taxon>
        <taxon>Neoteleostei</taxon>
        <taxon>Acanthomorphata</taxon>
        <taxon>Gobiaria</taxon>
        <taxon>Gobiiformes</taxon>
        <taxon>Gobioidei</taxon>
        <taxon>Gobiidae</taxon>
        <taxon>Gobionellinae</taxon>
        <taxon>Mugilogobius</taxon>
    </lineage>
</organism>
<dbReference type="Gene3D" id="2.70.150.10">
    <property type="entry name" value="Calcium-transporting ATPase, cytoplasmic transduction domain A"/>
    <property type="match status" value="1"/>
</dbReference>
<evidence type="ECO:0000256" key="1">
    <source>
        <dbReference type="SAM" id="MobiDB-lite"/>
    </source>
</evidence>
<keyword evidence="2" id="KW-1133">Transmembrane helix</keyword>
<comment type="caution">
    <text evidence="4">The sequence shown here is derived from an EMBL/GenBank/DDBJ whole genome shotgun (WGS) entry which is preliminary data.</text>
</comment>
<gene>
    <name evidence="4" type="ORF">WMY93_021735</name>
</gene>
<accession>A0AAW0NEQ6</accession>
<feature type="domain" description="P-type ATPase N-terminal" evidence="3">
    <location>
        <begin position="25"/>
        <end position="89"/>
    </location>
</feature>
<dbReference type="PANTHER" id="PTHR24092:SF177">
    <property type="entry name" value="PHOSPHOLIPID-TRANSPORTING ATPASE"/>
    <property type="match status" value="1"/>
</dbReference>
<feature type="region of interest" description="Disordered" evidence="1">
    <location>
        <begin position="366"/>
        <end position="424"/>
    </location>
</feature>
<name>A0AAW0NEQ6_9GOBI</name>
<dbReference type="SUPFAM" id="SSF81665">
    <property type="entry name" value="Calcium ATPase, transmembrane domain M"/>
    <property type="match status" value="1"/>
</dbReference>
<dbReference type="Proteomes" id="UP001460270">
    <property type="component" value="Unassembled WGS sequence"/>
</dbReference>
<evidence type="ECO:0000256" key="2">
    <source>
        <dbReference type="SAM" id="Phobius"/>
    </source>
</evidence>
<keyword evidence="2" id="KW-0472">Membrane</keyword>
<dbReference type="AlphaFoldDB" id="A0AAW0NEQ6"/>
<dbReference type="PANTHER" id="PTHR24092">
    <property type="entry name" value="PROBABLE PHOSPHOLIPID-TRANSPORTING ATPASE"/>
    <property type="match status" value="1"/>
</dbReference>
<sequence length="795" mass="87778">MGAVASFFQGLFGVEKKKEEERFLRANDRPFNLSFNYADNSIKTSKYNILTFLPLNLFEQLQRLANVYFCFLFILQLIPQVSSLSWFTTAVPLTLVLGITAVKDAADDINRHKNDKQVNNREVDFEKAKWKNVKVGDIIRLENNEFVTADLLLLSSSEPLNLVYVETAELDGETNLKVRQALTVTGELGDNFEALTAFNGEVRCEPPNNRLDKFKGTLTFRGQSYALDNDKVLLRGCTLRNTEWCYGLVVFGGADTKLMQNSGKSTFKRTSIDHLMNVLVLCIFGFLASMCTVMAIGNAIWESTEGSSFMAFLPYEAGTNAQLSSFLSFWSYVIVLNTVVPISLYVRLARQASLTEDPVFGATIPLTQEPPEEVHPGGNTNPAETDTSWGSQMEDLDPLFGPDELVAGLTTEPPSQDNYSDSDDELISLSSDMADADVEQFTLTQAERPCVSATGSSGAQSPSPSQDLHQVCRRAAEKLGLKWPEVPAETARSRYEGKRLPTARSSAKQLLPVFPECLEEATRLWSNPLTAKTPAQGGAALDWDGMEETGFSHLPPIEPLVASHLYPRKSMTAVGPALPSKADCVQTTLTEKSYKAVATSMRALNASSMLLAYQAALQDDMTSSPDPVVWDELCMVTDLCLRLHRCAVQACGRAMGVMVTQERARWLNLSSLSHREKTQLLDVPVDPKGLFGSAVATMQQRCEEKKREGEALKLCLPRKEPPSFAMAPGQAFPKSHMTRPAYHTEKRQLQAPVDGDKPPELKGAWARKQFVPRVTPGTQQGQPATQGAKKKKRVT</sequence>
<dbReference type="FunFam" id="2.70.150.10:FF:000025">
    <property type="entry name" value="Phospholipid-transporting ATPase"/>
    <property type="match status" value="1"/>
</dbReference>
<dbReference type="InterPro" id="IPR008250">
    <property type="entry name" value="ATPase_P-typ_transduc_dom_A_sf"/>
</dbReference>
<feature type="compositionally biased region" description="Basic and acidic residues" evidence="1">
    <location>
        <begin position="742"/>
        <end position="760"/>
    </location>
</feature>
<dbReference type="GO" id="GO:0045332">
    <property type="term" value="P:phospholipid translocation"/>
    <property type="evidence" value="ECO:0007669"/>
    <property type="project" value="TreeGrafter"/>
</dbReference>
<feature type="transmembrane region" description="Helical" evidence="2">
    <location>
        <begin position="84"/>
        <end position="102"/>
    </location>
</feature>
<dbReference type="GO" id="GO:0140326">
    <property type="term" value="F:ATPase-coupled intramembrane lipid transporter activity"/>
    <property type="evidence" value="ECO:0007669"/>
    <property type="project" value="TreeGrafter"/>
</dbReference>
<dbReference type="EMBL" id="JBBPFD010000015">
    <property type="protein sequence ID" value="KAK7896410.1"/>
    <property type="molecule type" value="Genomic_DNA"/>
</dbReference>
<keyword evidence="2" id="KW-0812">Transmembrane</keyword>
<protein>
    <recommendedName>
        <fullName evidence="3">P-type ATPase N-terminal domain-containing protein</fullName>
    </recommendedName>
</protein>